<comment type="caution">
    <text evidence="1">The sequence shown here is derived from an EMBL/GenBank/DDBJ whole genome shotgun (WGS) entry which is preliminary data.</text>
</comment>
<dbReference type="EMBL" id="JBHZOL010000032">
    <property type="protein sequence ID" value="MFE4105782.1"/>
    <property type="molecule type" value="Genomic_DNA"/>
</dbReference>
<proteinExistence type="predicted"/>
<dbReference type="InterPro" id="IPR029060">
    <property type="entry name" value="PIN-like_dom_sf"/>
</dbReference>
<sequence>MIKALLDTRLIIDYFYQESDKHNEAKHFWQLLKEKKEELKVFATQNSFLRVADFLRNKANLSKREALELINEFIDEVEILSLEQSENIREIFDLNIFDRDCFDIDIMMQIGVFLCHSLDFVIVPESCKNSSRKEKFYKLLTQRDSRFYGVSIPVIPVNTFIASLNLENKLERYLNKVSKRKSESSIQVGLDYSNRFGIDASARKAQSLRDWSSRQSALDLIDVKVFLSRYKNGIRNFSRVKFIGENFSNRDLRQVCFENSLLEKIDFTS</sequence>
<reference evidence="1 2" key="1">
    <citation type="submission" date="2024-10" db="EMBL/GenBank/DDBJ databases">
        <authorList>
            <person name="Ratan Roy A."/>
            <person name="Morales Sandoval P.H."/>
            <person name="De Los Santos Villalobos S."/>
            <person name="Chakraborty S."/>
            <person name="Mukherjee J."/>
        </authorList>
    </citation>
    <scope>NUCLEOTIDE SEQUENCE [LARGE SCALE GENOMIC DNA]</scope>
    <source>
        <strain evidence="1 2">S1</strain>
    </source>
</reference>
<keyword evidence="2" id="KW-1185">Reference proteome</keyword>
<gene>
    <name evidence="1" type="ORF">ACFVKH_05805</name>
</gene>
<organism evidence="1 2">
    <name type="scientific">Almyronema epifaneia S1</name>
    <dbReference type="NCBI Taxonomy" id="2991925"/>
    <lineage>
        <taxon>Bacteria</taxon>
        <taxon>Bacillati</taxon>
        <taxon>Cyanobacteriota</taxon>
        <taxon>Cyanophyceae</taxon>
        <taxon>Nodosilineales</taxon>
        <taxon>Nodosilineaceae</taxon>
        <taxon>Almyronema</taxon>
        <taxon>Almyronema epifaneia</taxon>
    </lineage>
</organism>
<dbReference type="SUPFAM" id="SSF88723">
    <property type="entry name" value="PIN domain-like"/>
    <property type="match status" value="1"/>
</dbReference>
<protein>
    <recommendedName>
        <fullName evidence="3">PIN domain-containing protein</fullName>
    </recommendedName>
</protein>
<evidence type="ECO:0000313" key="2">
    <source>
        <dbReference type="Proteomes" id="UP001600165"/>
    </source>
</evidence>
<evidence type="ECO:0008006" key="3">
    <source>
        <dbReference type="Google" id="ProtNLM"/>
    </source>
</evidence>
<dbReference type="Proteomes" id="UP001600165">
    <property type="component" value="Unassembled WGS sequence"/>
</dbReference>
<feature type="non-terminal residue" evidence="1">
    <location>
        <position position="269"/>
    </location>
</feature>
<dbReference type="RefSeq" id="WP_377962906.1">
    <property type="nucleotide sequence ID" value="NZ_JBHZOL010000032.1"/>
</dbReference>
<evidence type="ECO:0000313" key="1">
    <source>
        <dbReference type="EMBL" id="MFE4105782.1"/>
    </source>
</evidence>
<accession>A0ABW6IC90</accession>
<name>A0ABW6IC90_9CYAN</name>